<proteinExistence type="predicted"/>
<dbReference type="RefSeq" id="WP_345145460.1">
    <property type="nucleotide sequence ID" value="NZ_BAABDU010000004.1"/>
</dbReference>
<dbReference type="EMBL" id="BAABDU010000004">
    <property type="protein sequence ID" value="GAA3773713.1"/>
    <property type="molecule type" value="Genomic_DNA"/>
</dbReference>
<organism evidence="1 2">
    <name type="scientific">Flavobacterium ginsengiterrae</name>
    <dbReference type="NCBI Taxonomy" id="871695"/>
    <lineage>
        <taxon>Bacteria</taxon>
        <taxon>Pseudomonadati</taxon>
        <taxon>Bacteroidota</taxon>
        <taxon>Flavobacteriia</taxon>
        <taxon>Flavobacteriales</taxon>
        <taxon>Flavobacteriaceae</taxon>
        <taxon>Flavobacterium</taxon>
    </lineage>
</organism>
<dbReference type="Proteomes" id="UP001500748">
    <property type="component" value="Unassembled WGS sequence"/>
</dbReference>
<evidence type="ECO:0000313" key="1">
    <source>
        <dbReference type="EMBL" id="GAA3773713.1"/>
    </source>
</evidence>
<evidence type="ECO:0000313" key="2">
    <source>
        <dbReference type="Proteomes" id="UP001500748"/>
    </source>
</evidence>
<reference evidence="2" key="1">
    <citation type="journal article" date="2019" name="Int. J. Syst. Evol. Microbiol.">
        <title>The Global Catalogue of Microorganisms (GCM) 10K type strain sequencing project: providing services to taxonomists for standard genome sequencing and annotation.</title>
        <authorList>
            <consortium name="The Broad Institute Genomics Platform"/>
            <consortium name="The Broad Institute Genome Sequencing Center for Infectious Disease"/>
            <person name="Wu L."/>
            <person name="Ma J."/>
        </authorList>
    </citation>
    <scope>NUCLEOTIDE SEQUENCE [LARGE SCALE GENOMIC DNA]</scope>
    <source>
        <strain evidence="2">JCM 17337</strain>
    </source>
</reference>
<evidence type="ECO:0008006" key="3">
    <source>
        <dbReference type="Google" id="ProtNLM"/>
    </source>
</evidence>
<sequence length="181" mass="21613">MKKYYIFIITLIYATLSCTSESKPTKKELYLKSLLKENKIDIDNYSLINHKDIEYYIKGFTITDSRDSLQLQKIKVADNVYFNTYEYTPSDYKKFHSDFFTIKGTKISVDEIVKQNNVELKYFNPYFYISKSYLFKNPKNKESIFLLEALNRTHYMNKEVVSYFLIKNTSKPTVILLYDTF</sequence>
<dbReference type="PROSITE" id="PS51257">
    <property type="entry name" value="PROKAR_LIPOPROTEIN"/>
    <property type="match status" value="1"/>
</dbReference>
<comment type="caution">
    <text evidence="1">The sequence shown here is derived from an EMBL/GenBank/DDBJ whole genome shotgun (WGS) entry which is preliminary data.</text>
</comment>
<name>A0ABP7GR66_9FLAO</name>
<protein>
    <recommendedName>
        <fullName evidence="3">Lipoprotein</fullName>
    </recommendedName>
</protein>
<keyword evidence="2" id="KW-1185">Reference proteome</keyword>
<accession>A0ABP7GR66</accession>
<gene>
    <name evidence="1" type="ORF">GCM10022423_30440</name>
</gene>